<dbReference type="Gene3D" id="1.10.1660.10">
    <property type="match status" value="1"/>
</dbReference>
<dbReference type="RefSeq" id="WP_378247348.1">
    <property type="nucleotide sequence ID" value="NZ_JBHSKF010000005.1"/>
</dbReference>
<dbReference type="SMART" id="SM00422">
    <property type="entry name" value="HTH_MERR"/>
    <property type="match status" value="1"/>
</dbReference>
<dbReference type="EMBL" id="JBHSKF010000005">
    <property type="protein sequence ID" value="MFC5287904.1"/>
    <property type="molecule type" value="Genomic_DNA"/>
</dbReference>
<keyword evidence="5" id="KW-1185">Reference proteome</keyword>
<protein>
    <submittedName>
        <fullName evidence="4">MerR family transcriptional regulator</fullName>
    </submittedName>
</protein>
<sequence>MTAVGQPTARERGAEAAADQVNDAAGHGADSSTIGAVLARLRPEFPDVTISKIRFLEAEGLVSPDRSAAGYRRFSESDVERLRFVLAAQRDHYLPLKVIRERLDAGAVPVAVPAQPEELSSVALAAPDGALGREELLARTGAQTGLIAELEHHGLLRADAAGRYDDDGVKVVRIAAALGEYGLEPRHLRIFRAAADRELALLEQVAAPLMRQRDRSRGAEQVRDLAGLSVGLHTLLVTEGLRRVAGG</sequence>
<name>A0ABW0EKI9_9PSEU</name>
<evidence type="ECO:0000256" key="2">
    <source>
        <dbReference type="SAM" id="MobiDB-lite"/>
    </source>
</evidence>
<dbReference type="PROSITE" id="PS50937">
    <property type="entry name" value="HTH_MERR_2"/>
    <property type="match status" value="1"/>
</dbReference>
<feature type="compositionally biased region" description="Low complexity" evidence="2">
    <location>
        <begin position="15"/>
        <end position="25"/>
    </location>
</feature>
<dbReference type="PANTHER" id="PTHR30204">
    <property type="entry name" value="REDOX-CYCLING DRUG-SENSING TRANSCRIPTIONAL ACTIVATOR SOXR"/>
    <property type="match status" value="1"/>
</dbReference>
<dbReference type="CDD" id="cd00592">
    <property type="entry name" value="HTH_MerR-like"/>
    <property type="match status" value="1"/>
</dbReference>
<accession>A0ABW0EKI9</accession>
<dbReference type="InterPro" id="IPR009061">
    <property type="entry name" value="DNA-bd_dom_put_sf"/>
</dbReference>
<dbReference type="SUPFAM" id="SSF46955">
    <property type="entry name" value="Putative DNA-binding domain"/>
    <property type="match status" value="1"/>
</dbReference>
<feature type="domain" description="HTH merR-type" evidence="3">
    <location>
        <begin position="47"/>
        <end position="105"/>
    </location>
</feature>
<dbReference type="PRINTS" id="PR00040">
    <property type="entry name" value="HTHMERR"/>
</dbReference>
<feature type="region of interest" description="Disordered" evidence="2">
    <location>
        <begin position="1"/>
        <end position="30"/>
    </location>
</feature>
<evidence type="ECO:0000313" key="4">
    <source>
        <dbReference type="EMBL" id="MFC5287904.1"/>
    </source>
</evidence>
<dbReference type="PANTHER" id="PTHR30204:SF89">
    <property type="entry name" value="HTH MERR-TYPE DOMAIN-CONTAINING PROTEIN"/>
    <property type="match status" value="1"/>
</dbReference>
<dbReference type="InterPro" id="IPR047057">
    <property type="entry name" value="MerR_fam"/>
</dbReference>
<dbReference type="Pfam" id="PF13411">
    <property type="entry name" value="MerR_1"/>
    <property type="match status" value="1"/>
</dbReference>
<comment type="caution">
    <text evidence="4">The sequence shown here is derived from an EMBL/GenBank/DDBJ whole genome shotgun (WGS) entry which is preliminary data.</text>
</comment>
<proteinExistence type="predicted"/>
<evidence type="ECO:0000259" key="3">
    <source>
        <dbReference type="PROSITE" id="PS50937"/>
    </source>
</evidence>
<reference evidence="5" key="1">
    <citation type="journal article" date="2019" name="Int. J. Syst. Evol. Microbiol.">
        <title>The Global Catalogue of Microorganisms (GCM) 10K type strain sequencing project: providing services to taxonomists for standard genome sequencing and annotation.</title>
        <authorList>
            <consortium name="The Broad Institute Genomics Platform"/>
            <consortium name="The Broad Institute Genome Sequencing Center for Infectious Disease"/>
            <person name="Wu L."/>
            <person name="Ma J."/>
        </authorList>
    </citation>
    <scope>NUCLEOTIDE SEQUENCE [LARGE SCALE GENOMIC DNA]</scope>
    <source>
        <strain evidence="5">CCUG 59778</strain>
    </source>
</reference>
<organism evidence="4 5">
    <name type="scientific">Actinokineospora guangxiensis</name>
    <dbReference type="NCBI Taxonomy" id="1490288"/>
    <lineage>
        <taxon>Bacteria</taxon>
        <taxon>Bacillati</taxon>
        <taxon>Actinomycetota</taxon>
        <taxon>Actinomycetes</taxon>
        <taxon>Pseudonocardiales</taxon>
        <taxon>Pseudonocardiaceae</taxon>
        <taxon>Actinokineospora</taxon>
    </lineage>
</organism>
<gene>
    <name evidence="4" type="ORF">ACFPM7_12650</name>
</gene>
<evidence type="ECO:0000256" key="1">
    <source>
        <dbReference type="ARBA" id="ARBA00023125"/>
    </source>
</evidence>
<dbReference type="Proteomes" id="UP001596157">
    <property type="component" value="Unassembled WGS sequence"/>
</dbReference>
<dbReference type="InterPro" id="IPR000551">
    <property type="entry name" value="MerR-type_HTH_dom"/>
</dbReference>
<evidence type="ECO:0000313" key="5">
    <source>
        <dbReference type="Proteomes" id="UP001596157"/>
    </source>
</evidence>
<keyword evidence="1" id="KW-0238">DNA-binding</keyword>